<dbReference type="InterPro" id="IPR023395">
    <property type="entry name" value="MCP_dom_sf"/>
</dbReference>
<dbReference type="GO" id="GO:0005315">
    <property type="term" value="F:phosphate transmembrane transporter activity"/>
    <property type="evidence" value="ECO:0007669"/>
    <property type="project" value="InterPro"/>
</dbReference>
<dbReference type="SUPFAM" id="SSF103506">
    <property type="entry name" value="Mitochondrial carrier"/>
    <property type="match status" value="1"/>
</dbReference>
<keyword evidence="10 11" id="KW-0472">Membrane</keyword>
<evidence type="ECO:0000256" key="5">
    <source>
        <dbReference type="ARBA" id="ARBA00022737"/>
    </source>
</evidence>
<feature type="repeat" description="Solcar" evidence="11">
    <location>
        <begin position="170"/>
        <end position="254"/>
    </location>
</feature>
<dbReference type="Proteomes" id="UP000077202">
    <property type="component" value="Unassembled WGS sequence"/>
</dbReference>
<organism evidence="13 14">
    <name type="scientific">Marchantia polymorpha subsp. ruderalis</name>
    <dbReference type="NCBI Taxonomy" id="1480154"/>
    <lineage>
        <taxon>Eukaryota</taxon>
        <taxon>Viridiplantae</taxon>
        <taxon>Streptophyta</taxon>
        <taxon>Embryophyta</taxon>
        <taxon>Marchantiophyta</taxon>
        <taxon>Marchantiopsida</taxon>
        <taxon>Marchantiidae</taxon>
        <taxon>Marchantiales</taxon>
        <taxon>Marchantiaceae</taxon>
        <taxon>Marchantia</taxon>
    </lineage>
</organism>
<protein>
    <submittedName>
        <fullName evidence="13">Uncharacterized protein</fullName>
    </submittedName>
</protein>
<sequence length="366" mass="39858">MAEAASRGVGSHRRAVLPDILYRCNDGYFPPEERTMERMRSMKRTSTKWNVEEFSMVCSPREPETGIRMYSPEFYAASAVGGLLACGLTHAAMTPVDVIKCNMQISPSKYTSISRSFGLVLREEGARGILRGWAPTLIGYSLQGANKYGFYEFFKKYYSDLAGPERAAKNKTLIYLAGAASAEVIADVALCPFEAVKVRIQTQQGFARGLTDGAPKIWAQEGISGFYKGIGPLWGRQVPYAMMKFATFESTVDALYKYVVPKPKAECSKLEQLGVSFVSGYVGGVACCIVSHPADNLVSFLNSSKGATVAEAVKQMGWVSLLTRGLPLRIVMIGTLSGVQWGIYDAFKLSLGLTTTSGISTNAQIQ</sequence>
<evidence type="ECO:0000256" key="7">
    <source>
        <dbReference type="ARBA" id="ARBA00022946"/>
    </source>
</evidence>
<keyword evidence="3 12" id="KW-0813">Transport</keyword>
<dbReference type="AlphaFoldDB" id="A0A176W573"/>
<evidence type="ECO:0000256" key="1">
    <source>
        <dbReference type="ARBA" id="ARBA00004448"/>
    </source>
</evidence>
<dbReference type="PROSITE" id="PS50920">
    <property type="entry name" value="SOLCAR"/>
    <property type="match status" value="2"/>
</dbReference>
<keyword evidence="14" id="KW-1185">Reference proteome</keyword>
<evidence type="ECO:0000313" key="13">
    <source>
        <dbReference type="EMBL" id="OAE27793.1"/>
    </source>
</evidence>
<dbReference type="InterPro" id="IPR018108">
    <property type="entry name" value="MCP_transmembrane"/>
</dbReference>
<dbReference type="FunFam" id="1.50.40.10:FF:000005">
    <property type="entry name" value="Mitochondrial phosphate carrier protein 2"/>
    <property type="match status" value="1"/>
</dbReference>
<dbReference type="EMBL" id="LVLJ01001832">
    <property type="protein sequence ID" value="OAE27793.1"/>
    <property type="molecule type" value="Genomic_DNA"/>
</dbReference>
<evidence type="ECO:0000256" key="3">
    <source>
        <dbReference type="ARBA" id="ARBA00022448"/>
    </source>
</evidence>
<dbReference type="PANTHER" id="PTHR45671">
    <property type="entry name" value="SOLUTE CARRIER FAMILY 25 (MITOCHONDRIAL CARRIER PHOSPHATE CARRIER), MEMBER 3, LIKE-RELATED-RELATED"/>
    <property type="match status" value="1"/>
</dbReference>
<name>A0A176W573_MARPO</name>
<keyword evidence="4 11" id="KW-0812">Transmembrane</keyword>
<feature type="repeat" description="Solcar" evidence="11">
    <location>
        <begin position="73"/>
        <end position="157"/>
    </location>
</feature>
<evidence type="ECO:0000313" key="14">
    <source>
        <dbReference type="Proteomes" id="UP000077202"/>
    </source>
</evidence>
<keyword evidence="8" id="KW-1133">Transmembrane helix</keyword>
<keyword evidence="9" id="KW-0496">Mitochondrion</keyword>
<accession>A0A176W573</accession>
<evidence type="ECO:0000256" key="10">
    <source>
        <dbReference type="ARBA" id="ARBA00023136"/>
    </source>
</evidence>
<comment type="similarity">
    <text evidence="2 12">Belongs to the mitochondrial carrier (TC 2.A.29) family.</text>
</comment>
<proteinExistence type="inferred from homology"/>
<dbReference type="GO" id="GO:1990547">
    <property type="term" value="P:mitochondrial phosphate ion transmembrane transport"/>
    <property type="evidence" value="ECO:0007669"/>
    <property type="project" value="InterPro"/>
</dbReference>
<keyword evidence="5" id="KW-0677">Repeat</keyword>
<comment type="caution">
    <text evidence="13">The sequence shown here is derived from an EMBL/GenBank/DDBJ whole genome shotgun (WGS) entry which is preliminary data.</text>
</comment>
<reference evidence="13" key="1">
    <citation type="submission" date="2016-03" db="EMBL/GenBank/DDBJ databases">
        <title>Mechanisms controlling the formation of the plant cell surface in tip-growing cells are functionally conserved among land plants.</title>
        <authorList>
            <person name="Honkanen S."/>
            <person name="Jones V.A."/>
            <person name="Morieri G."/>
            <person name="Champion C."/>
            <person name="Hetherington A.J."/>
            <person name="Kelly S."/>
            <person name="Saint-Marcoux D."/>
            <person name="Proust H."/>
            <person name="Prescott H."/>
            <person name="Dolan L."/>
        </authorList>
    </citation>
    <scope>NUCLEOTIDE SEQUENCE [LARGE SCALE GENOMIC DNA]</scope>
    <source>
        <tissue evidence="13">Whole gametophyte</tissue>
    </source>
</reference>
<evidence type="ECO:0000256" key="9">
    <source>
        <dbReference type="ARBA" id="ARBA00023128"/>
    </source>
</evidence>
<comment type="subcellular location">
    <subcellularLocation>
        <location evidence="1">Mitochondrion inner membrane</location>
        <topology evidence="1">Multi-pass membrane protein</topology>
    </subcellularLocation>
</comment>
<dbReference type="GO" id="GO:0005743">
    <property type="term" value="C:mitochondrial inner membrane"/>
    <property type="evidence" value="ECO:0007669"/>
    <property type="project" value="UniProtKB-SubCell"/>
</dbReference>
<dbReference type="InterPro" id="IPR044677">
    <property type="entry name" value="SLC25A3/Pic2/Mir1-like"/>
</dbReference>
<gene>
    <name evidence="13" type="ORF">AXG93_2167s1230</name>
</gene>
<dbReference type="PANTHER" id="PTHR45671:SF10">
    <property type="entry name" value="SOLUTE CARRIER FAMILY 25 MEMBER 3"/>
    <property type="match status" value="1"/>
</dbReference>
<evidence type="ECO:0000256" key="8">
    <source>
        <dbReference type="ARBA" id="ARBA00022989"/>
    </source>
</evidence>
<keyword evidence="6" id="KW-0999">Mitochondrion inner membrane</keyword>
<dbReference type="Gene3D" id="1.50.40.10">
    <property type="entry name" value="Mitochondrial carrier domain"/>
    <property type="match status" value="1"/>
</dbReference>
<keyword evidence="7" id="KW-0809">Transit peptide</keyword>
<evidence type="ECO:0000256" key="12">
    <source>
        <dbReference type="RuleBase" id="RU000488"/>
    </source>
</evidence>
<evidence type="ECO:0000256" key="6">
    <source>
        <dbReference type="ARBA" id="ARBA00022792"/>
    </source>
</evidence>
<evidence type="ECO:0000256" key="4">
    <source>
        <dbReference type="ARBA" id="ARBA00022692"/>
    </source>
</evidence>
<dbReference type="Pfam" id="PF00153">
    <property type="entry name" value="Mito_carr"/>
    <property type="match status" value="2"/>
</dbReference>
<evidence type="ECO:0000256" key="11">
    <source>
        <dbReference type="PROSITE-ProRule" id="PRU00282"/>
    </source>
</evidence>
<evidence type="ECO:0000256" key="2">
    <source>
        <dbReference type="ARBA" id="ARBA00006375"/>
    </source>
</evidence>